<feature type="domain" description="C2H2-type" evidence="10">
    <location>
        <begin position="272"/>
        <end position="299"/>
    </location>
</feature>
<evidence type="ECO:0000313" key="12">
    <source>
        <dbReference type="EMBL" id="KAJ8951483.1"/>
    </source>
</evidence>
<sequence>MDNIILTALNFNKVCRVCLIENDSMFSIYSELFEDNSDEKIPHIFEILVNISSIKVETDDGLPSMICTKCIDKAHSSYKFQQQCNRSQALLDAYIEQIKELVKDEEISEQLGLEKYDLKTDMIENREDANEDDLLSTKYALINDVDLHKSANDDTKSICNDDCDDLKNCLPLGEDTVDLLIKDNLQVDNLELISPKLRSFNFSLKAKEPAEPKVAKAKNSEKQPKDPPNMNYYRKEKDNGSFEYECNICEKKFKFGNSLRIHLKNHDEQKPYVCTICKKGFKVYGSLMHHTRSHSGEQPYECKVCGKKYKQSGTLTAHMRIHTECDKAFPSSTRLKRHSIIHTTLKPYKCHICEKSFNRSSSLRVHTKTHLGVRSHVCSMCGKAFLWAHSLRGHMLTHSKESVEKKPEVGNTVVSTPDSTTSSTVTATGSETISTTSSESSLIEKSTDSNTMTIYSDSPVNKMIDNKCFAIYSKQSASIDSALDEFQIYSIGHEGVETFTLYSAETNAEHTSTVNSSAIQLSAVTL</sequence>
<feature type="domain" description="C2H2-type" evidence="10">
    <location>
        <begin position="300"/>
        <end position="327"/>
    </location>
</feature>
<dbReference type="Proteomes" id="UP001162162">
    <property type="component" value="Unassembled WGS sequence"/>
</dbReference>
<feature type="region of interest" description="Disordered" evidence="9">
    <location>
        <begin position="399"/>
        <end position="426"/>
    </location>
</feature>
<evidence type="ECO:0000313" key="13">
    <source>
        <dbReference type="Proteomes" id="UP001162162"/>
    </source>
</evidence>
<accession>A0AAV8YJY7</accession>
<evidence type="ECO:0000256" key="2">
    <source>
        <dbReference type="ARBA" id="ARBA00022723"/>
    </source>
</evidence>
<organism evidence="12 13">
    <name type="scientific">Aromia moschata</name>
    <dbReference type="NCBI Taxonomy" id="1265417"/>
    <lineage>
        <taxon>Eukaryota</taxon>
        <taxon>Metazoa</taxon>
        <taxon>Ecdysozoa</taxon>
        <taxon>Arthropoda</taxon>
        <taxon>Hexapoda</taxon>
        <taxon>Insecta</taxon>
        <taxon>Pterygota</taxon>
        <taxon>Neoptera</taxon>
        <taxon>Endopterygota</taxon>
        <taxon>Coleoptera</taxon>
        <taxon>Polyphaga</taxon>
        <taxon>Cucujiformia</taxon>
        <taxon>Chrysomeloidea</taxon>
        <taxon>Cerambycidae</taxon>
        <taxon>Cerambycinae</taxon>
        <taxon>Callichromatini</taxon>
        <taxon>Aromia</taxon>
    </lineage>
</organism>
<dbReference type="GO" id="GO:0008270">
    <property type="term" value="F:zinc ion binding"/>
    <property type="evidence" value="ECO:0007669"/>
    <property type="project" value="UniProtKB-UniRule"/>
</dbReference>
<dbReference type="SUPFAM" id="SSF57716">
    <property type="entry name" value="Glucocorticoid receptor-like (DNA-binding domain)"/>
    <property type="match status" value="1"/>
</dbReference>
<keyword evidence="6" id="KW-0539">Nucleus</keyword>
<dbReference type="SMART" id="SM00355">
    <property type="entry name" value="ZnF_C2H2"/>
    <property type="match status" value="6"/>
</dbReference>
<dbReference type="PANTHER" id="PTHR24390:SF79">
    <property type="entry name" value="ASPARAGINE-RICH ZINC FINGER PROTEIN AZF1"/>
    <property type="match status" value="1"/>
</dbReference>
<feature type="compositionally biased region" description="Basic and acidic residues" evidence="9">
    <location>
        <begin position="211"/>
        <end position="225"/>
    </location>
</feature>
<dbReference type="GO" id="GO:0003700">
    <property type="term" value="F:DNA-binding transcription factor activity"/>
    <property type="evidence" value="ECO:0007669"/>
    <property type="project" value="TreeGrafter"/>
</dbReference>
<dbReference type="Gene3D" id="3.40.1800.20">
    <property type="match status" value="1"/>
</dbReference>
<dbReference type="SUPFAM" id="SSF57667">
    <property type="entry name" value="beta-beta-alpha zinc fingers"/>
    <property type="match status" value="4"/>
</dbReference>
<dbReference type="FunFam" id="3.30.160.60:FF:000538">
    <property type="entry name" value="zinc finger protein 853"/>
    <property type="match status" value="1"/>
</dbReference>
<feature type="compositionally biased region" description="Basic and acidic residues" evidence="9">
    <location>
        <begin position="399"/>
        <end position="408"/>
    </location>
</feature>
<dbReference type="Pfam" id="PF00096">
    <property type="entry name" value="zf-C2H2"/>
    <property type="match status" value="2"/>
</dbReference>
<keyword evidence="5 8" id="KW-0862">Zinc</keyword>
<protein>
    <submittedName>
        <fullName evidence="12">Uncharacterized protein</fullName>
    </submittedName>
</protein>
<feature type="domain" description="C2H2-type" evidence="10">
    <location>
        <begin position="244"/>
        <end position="271"/>
    </location>
</feature>
<feature type="domain" description="C2H2-type" evidence="10">
    <location>
        <begin position="376"/>
        <end position="403"/>
    </location>
</feature>
<feature type="compositionally biased region" description="Low complexity" evidence="9">
    <location>
        <begin position="412"/>
        <end position="426"/>
    </location>
</feature>
<comment type="subcellular location">
    <subcellularLocation>
        <location evidence="1">Nucleus</location>
    </subcellularLocation>
</comment>
<evidence type="ECO:0000256" key="4">
    <source>
        <dbReference type="ARBA" id="ARBA00022771"/>
    </source>
</evidence>
<dbReference type="InterPro" id="IPR013087">
    <property type="entry name" value="Znf_C2H2_type"/>
</dbReference>
<evidence type="ECO:0000256" key="8">
    <source>
        <dbReference type="PROSITE-ProRule" id="PRU01263"/>
    </source>
</evidence>
<evidence type="ECO:0000256" key="6">
    <source>
        <dbReference type="ARBA" id="ARBA00023242"/>
    </source>
</evidence>
<dbReference type="AlphaFoldDB" id="A0AAV8YJY7"/>
<dbReference type="FunFam" id="3.30.160.60:FF:001732">
    <property type="entry name" value="Zgc:162936"/>
    <property type="match status" value="1"/>
</dbReference>
<feature type="binding site" evidence="8">
    <location>
        <position position="18"/>
    </location>
    <ligand>
        <name>Zn(2+)</name>
        <dbReference type="ChEBI" id="CHEBI:29105"/>
    </ligand>
</feature>
<proteinExistence type="predicted"/>
<evidence type="ECO:0000259" key="10">
    <source>
        <dbReference type="PROSITE" id="PS50157"/>
    </source>
</evidence>
<evidence type="ECO:0000259" key="11">
    <source>
        <dbReference type="PROSITE" id="PS51915"/>
    </source>
</evidence>
<dbReference type="InterPro" id="IPR036236">
    <property type="entry name" value="Znf_C2H2_sf"/>
</dbReference>
<dbReference type="Pfam" id="PF13912">
    <property type="entry name" value="zf-C2H2_6"/>
    <property type="match status" value="3"/>
</dbReference>
<keyword evidence="13" id="KW-1185">Reference proteome</keyword>
<reference evidence="12" key="1">
    <citation type="journal article" date="2023" name="Insect Mol. Biol.">
        <title>Genome sequencing provides insights into the evolution of gene families encoding plant cell wall-degrading enzymes in longhorned beetles.</title>
        <authorList>
            <person name="Shin N.R."/>
            <person name="Okamura Y."/>
            <person name="Kirsch R."/>
            <person name="Pauchet Y."/>
        </authorList>
    </citation>
    <scope>NUCLEOTIDE SEQUENCE</scope>
    <source>
        <strain evidence="12">AMC_N1</strain>
    </source>
</reference>
<dbReference type="EMBL" id="JAPWTK010000083">
    <property type="protein sequence ID" value="KAJ8951483.1"/>
    <property type="molecule type" value="Genomic_DNA"/>
</dbReference>
<evidence type="ECO:0000256" key="3">
    <source>
        <dbReference type="ARBA" id="ARBA00022737"/>
    </source>
</evidence>
<evidence type="ECO:0000256" key="5">
    <source>
        <dbReference type="ARBA" id="ARBA00022833"/>
    </source>
</evidence>
<evidence type="ECO:0000256" key="7">
    <source>
        <dbReference type="PROSITE-ProRule" id="PRU00042"/>
    </source>
</evidence>
<keyword evidence="4 7" id="KW-0863">Zinc-finger</keyword>
<comment type="caution">
    <text evidence="12">The sequence shown here is derived from an EMBL/GenBank/DDBJ whole genome shotgun (WGS) entry which is preliminary data.</text>
</comment>
<dbReference type="PROSITE" id="PS51915">
    <property type="entry name" value="ZAD"/>
    <property type="match status" value="1"/>
</dbReference>
<feature type="binding site" evidence="8">
    <location>
        <position position="70"/>
    </location>
    <ligand>
        <name>Zn(2+)</name>
        <dbReference type="ChEBI" id="CHEBI:29105"/>
    </ligand>
</feature>
<dbReference type="PANTHER" id="PTHR24390">
    <property type="entry name" value="ZINC FINGER PROTEIN"/>
    <property type="match status" value="1"/>
</dbReference>
<keyword evidence="3" id="KW-0677">Repeat</keyword>
<feature type="binding site" evidence="8">
    <location>
        <position position="67"/>
    </location>
    <ligand>
        <name>Zn(2+)</name>
        <dbReference type="ChEBI" id="CHEBI:29105"/>
    </ligand>
</feature>
<dbReference type="PROSITE" id="PS50157">
    <property type="entry name" value="ZINC_FINGER_C2H2_2"/>
    <property type="match status" value="5"/>
</dbReference>
<name>A0AAV8YJY7_9CUCU</name>
<gene>
    <name evidence="12" type="ORF">NQ318_000177</name>
</gene>
<dbReference type="GO" id="GO:0045893">
    <property type="term" value="P:positive regulation of DNA-templated transcription"/>
    <property type="evidence" value="ECO:0007669"/>
    <property type="project" value="UniProtKB-ARBA"/>
</dbReference>
<feature type="region of interest" description="Disordered" evidence="9">
    <location>
        <begin position="211"/>
        <end position="234"/>
    </location>
</feature>
<dbReference type="GO" id="GO:0006357">
    <property type="term" value="P:regulation of transcription by RNA polymerase II"/>
    <property type="evidence" value="ECO:0007669"/>
    <property type="project" value="TreeGrafter"/>
</dbReference>
<dbReference type="GO" id="GO:0005634">
    <property type="term" value="C:nucleus"/>
    <property type="evidence" value="ECO:0007669"/>
    <property type="project" value="UniProtKB-SubCell"/>
</dbReference>
<feature type="binding site" evidence="8">
    <location>
        <position position="15"/>
    </location>
    <ligand>
        <name>Zn(2+)</name>
        <dbReference type="ChEBI" id="CHEBI:29105"/>
    </ligand>
</feature>
<dbReference type="SMART" id="SM00868">
    <property type="entry name" value="zf-AD"/>
    <property type="match status" value="1"/>
</dbReference>
<dbReference type="GO" id="GO:0000978">
    <property type="term" value="F:RNA polymerase II cis-regulatory region sequence-specific DNA binding"/>
    <property type="evidence" value="ECO:0007669"/>
    <property type="project" value="TreeGrafter"/>
</dbReference>
<feature type="domain" description="ZAD" evidence="11">
    <location>
        <begin position="13"/>
        <end position="94"/>
    </location>
</feature>
<dbReference type="Gene3D" id="3.30.160.60">
    <property type="entry name" value="Classic Zinc Finger"/>
    <property type="match status" value="6"/>
</dbReference>
<dbReference type="Pfam" id="PF07776">
    <property type="entry name" value="zf-AD"/>
    <property type="match status" value="1"/>
</dbReference>
<dbReference type="PROSITE" id="PS00028">
    <property type="entry name" value="ZINC_FINGER_C2H2_1"/>
    <property type="match status" value="5"/>
</dbReference>
<dbReference type="InterPro" id="IPR012934">
    <property type="entry name" value="Znf_AD"/>
</dbReference>
<dbReference type="GO" id="GO:0005694">
    <property type="term" value="C:chromosome"/>
    <property type="evidence" value="ECO:0007669"/>
    <property type="project" value="UniProtKB-ARBA"/>
</dbReference>
<keyword evidence="2 8" id="KW-0479">Metal-binding</keyword>
<evidence type="ECO:0000256" key="9">
    <source>
        <dbReference type="SAM" id="MobiDB-lite"/>
    </source>
</evidence>
<feature type="domain" description="C2H2-type" evidence="10">
    <location>
        <begin position="348"/>
        <end position="375"/>
    </location>
</feature>
<evidence type="ECO:0000256" key="1">
    <source>
        <dbReference type="ARBA" id="ARBA00004123"/>
    </source>
</evidence>